<sequence length="436" mass="50722">MFAEIWHKLATHPQFFAMLTIPFVTAVVTWAHVWMALKMLFYPIHFWGIKIQGFPGGGIGWQGIVPRKAGKISGIIVDQTLSKLGSLDEFFQAMHPEEVADFISQTMNQNLDLLIDEIMNERSATLWANLPFAVKRRIYAYGHEQLPAIMKNLVLDLTYNVENLVDMREMIVNKMESDRALMVRMFLKVGQKEINFIWHISALIGFVFGILQMAIFWFVPQHWTVPFFAAIWGLLTNWIAIWMVFNPIEPHYYRYPKFFSFSKSFPFIRFEKPHMGQFNWQGGFMKRQPEVSEVFAEIVVKDLVTLKNIMYEMMYGSRAMQTRELIKKHLNPILESQVIQTSLKFGLGRKEFGQLRHVIIDKSIAATMVPMSNPELNLSRAEKIFGLFRDRIRALTPNEFQNLLRPAFREDELTLIILGGVTGFLAGWIHLILVFY</sequence>
<evidence type="ECO:0000313" key="1">
    <source>
        <dbReference type="EMBL" id="ATQ83497.1"/>
    </source>
</evidence>
<dbReference type="PANTHER" id="PTHR35791:SF1">
    <property type="entry name" value="UPF0754 MEMBRANE PROTEIN YHEB"/>
    <property type="match status" value="1"/>
</dbReference>
<dbReference type="EMBL" id="CP024176">
    <property type="protein sequence ID" value="ATQ83497.1"/>
    <property type="molecule type" value="Genomic_DNA"/>
</dbReference>
<dbReference type="AlphaFoldDB" id="A0A2D2E824"/>
<gene>
    <name evidence="1" type="ORF">YHS_06455</name>
</gene>
<dbReference type="PANTHER" id="PTHR35791">
    <property type="entry name" value="UPF0754 MEMBRANE PROTEIN YHEB"/>
    <property type="match status" value="1"/>
</dbReference>
<proteinExistence type="predicted"/>
<accession>A0A2D2E824</accession>
<reference evidence="1" key="1">
    <citation type="submission" date="2017-11" db="EMBL/GenBank/DDBJ databases">
        <title>Complete Genome Sequence from Moraxella oslensis YHS isolated from human skin.</title>
        <authorList>
            <person name="Lee K."/>
            <person name="Lim J.Y."/>
            <person name="Hwang I."/>
        </authorList>
    </citation>
    <scope>NUCLEOTIDE SEQUENCE</scope>
    <source>
        <strain evidence="1">YHS</strain>
    </source>
</reference>
<name>A0A2D2E824_FAUOS</name>
<protein>
    <submittedName>
        <fullName evidence="1">Uncharacterized protein</fullName>
    </submittedName>
</protein>
<organism evidence="1">
    <name type="scientific">Faucicola osloensis</name>
    <name type="common">Moraxella osloensis</name>
    <dbReference type="NCBI Taxonomy" id="34062"/>
    <lineage>
        <taxon>Bacteria</taxon>
        <taxon>Pseudomonadati</taxon>
        <taxon>Pseudomonadota</taxon>
        <taxon>Gammaproteobacteria</taxon>
        <taxon>Moraxellales</taxon>
        <taxon>Moraxellaceae</taxon>
        <taxon>Faucicola</taxon>
    </lineage>
</organism>